<sequence>MQPKFDRAAEDLGNSIHLEHVNVQVPDQHLATLFYVAGLGLTRDPYLMVSDTNMWVNVGRSQFHLPSGDAQVLRGHTGIVIAGREALLNRLASVAGKLDGTAFAFSEHNDYVEATCPWGNRVRCYEPDAARFGRITLGIPYVEFEVPAGTAKGICDFYPRIMGMPAEFRNGDGAVARVKMGKNQHLQFRETDRPQPEYDGHHVQMYITDFSGPYRQLSQRGLIYSEDNQYQYRFRDIIDLASGKRLFTVEHEVRSATHPMYLRPLINRNPAQTNRTYAHDHDQWLWAMGPDQYD</sequence>
<evidence type="ECO:0000313" key="3">
    <source>
        <dbReference type="Proteomes" id="UP000189796"/>
    </source>
</evidence>
<reference evidence="2 3" key="1">
    <citation type="submission" date="2016-11" db="EMBL/GenBank/DDBJ databases">
        <authorList>
            <person name="Jaros S."/>
            <person name="Januszkiewicz K."/>
            <person name="Wedrychowicz H."/>
        </authorList>
    </citation>
    <scope>NUCLEOTIDE SEQUENCE [LARGE SCALE GENOMIC DNA]</scope>
    <source>
        <strain evidence="2 3">GAS138</strain>
    </source>
</reference>
<dbReference type="InterPro" id="IPR018146">
    <property type="entry name" value="Glyoxalase_1_CS"/>
</dbReference>
<dbReference type="PANTHER" id="PTHR40280">
    <property type="entry name" value="BLR6907 PROTEIN"/>
    <property type="match status" value="1"/>
</dbReference>
<dbReference type="EMBL" id="LT670817">
    <property type="protein sequence ID" value="SHH82180.1"/>
    <property type="molecule type" value="Genomic_DNA"/>
</dbReference>
<evidence type="ECO:0000313" key="2">
    <source>
        <dbReference type="EMBL" id="SHH82180.1"/>
    </source>
</evidence>
<organism evidence="2 3">
    <name type="scientific">Bradyrhizobium erythrophlei</name>
    <dbReference type="NCBI Taxonomy" id="1437360"/>
    <lineage>
        <taxon>Bacteria</taxon>
        <taxon>Pseudomonadati</taxon>
        <taxon>Pseudomonadota</taxon>
        <taxon>Alphaproteobacteria</taxon>
        <taxon>Hyphomicrobiales</taxon>
        <taxon>Nitrobacteraceae</taxon>
        <taxon>Bradyrhizobium</taxon>
    </lineage>
</organism>
<accession>A0A1M5W402</accession>
<dbReference type="Proteomes" id="UP000189796">
    <property type="component" value="Chromosome I"/>
</dbReference>
<proteinExistence type="predicted"/>
<keyword evidence="1" id="KW-0479">Metal-binding</keyword>
<dbReference type="OrthoDB" id="7350023at2"/>
<dbReference type="SUPFAM" id="SSF54593">
    <property type="entry name" value="Glyoxalase/Bleomycin resistance protein/Dihydroxybiphenyl dioxygenase"/>
    <property type="match status" value="2"/>
</dbReference>
<dbReference type="AlphaFoldDB" id="A0A1M5W402"/>
<evidence type="ECO:0000256" key="1">
    <source>
        <dbReference type="ARBA" id="ARBA00022723"/>
    </source>
</evidence>
<dbReference type="InterPro" id="IPR029068">
    <property type="entry name" value="Glyas_Bleomycin-R_OHBP_Dase"/>
</dbReference>
<dbReference type="GO" id="GO:0046872">
    <property type="term" value="F:metal ion binding"/>
    <property type="evidence" value="ECO:0007669"/>
    <property type="project" value="UniProtKB-KW"/>
</dbReference>
<dbReference type="GO" id="GO:0004462">
    <property type="term" value="F:lactoylglutathione lyase activity"/>
    <property type="evidence" value="ECO:0007669"/>
    <property type="project" value="InterPro"/>
</dbReference>
<dbReference type="PANTHER" id="PTHR40280:SF1">
    <property type="entry name" value="VOC DOMAIN-CONTAINING PROTEIN"/>
    <property type="match status" value="1"/>
</dbReference>
<protein>
    <recommendedName>
        <fullName evidence="4">VOC domain-containing protein</fullName>
    </recommendedName>
</protein>
<evidence type="ECO:0008006" key="4">
    <source>
        <dbReference type="Google" id="ProtNLM"/>
    </source>
</evidence>
<name>A0A1M5W402_9BRAD</name>
<gene>
    <name evidence="2" type="ORF">SAMN05443248_6337</name>
</gene>
<dbReference type="RefSeq" id="WP_079604754.1">
    <property type="nucleotide sequence ID" value="NZ_LT670817.1"/>
</dbReference>
<dbReference type="PROSITE" id="PS00934">
    <property type="entry name" value="GLYOXALASE_I_1"/>
    <property type="match status" value="1"/>
</dbReference>